<protein>
    <recommendedName>
        <fullName evidence="4">Fimbrial-type adhesion domain-containing protein</fullName>
    </recommendedName>
</protein>
<evidence type="ECO:0000256" key="3">
    <source>
        <dbReference type="SAM" id="SignalP"/>
    </source>
</evidence>
<dbReference type="InterPro" id="IPR050263">
    <property type="entry name" value="Bact_Fimbrial_Adh_Pro"/>
</dbReference>
<organism evidence="5 6">
    <name type="scientific">Chromobacterium rhizoryzae</name>
    <dbReference type="NCBI Taxonomy" id="1778675"/>
    <lineage>
        <taxon>Bacteria</taxon>
        <taxon>Pseudomonadati</taxon>
        <taxon>Pseudomonadota</taxon>
        <taxon>Betaproteobacteria</taxon>
        <taxon>Neisseriales</taxon>
        <taxon>Chromobacteriaceae</taxon>
        <taxon>Chromobacterium</taxon>
    </lineage>
</organism>
<dbReference type="Gene3D" id="2.60.40.1090">
    <property type="entry name" value="Fimbrial-type adhesion domain"/>
    <property type="match status" value="1"/>
</dbReference>
<sequence length="339" mass="36617">MKRQKLPQSTCSHLPRVQLLLLLVLSGIANHIHATCSATSSVTQPFPNEITVLRDAPNGTVLATARVKTEISCNSTGLKLGRGQDYSWKVHVSPSNQDHGKSSVSHVRNTKTEGIGIRWSNHNHNTSTSQVFSKGPLNKSDTNRRGIHYKKKTMLEDTFELIKTGNITSRVLAPMHYAMHYSAPPGGHIYNQPLYMYAFNPSAIKAIGCSFRNASQTVRLPDVSTLDFAGTGRAGDKQFNIDLDCAPGTSIRARLSDANARGNTGTLLSIAGGRNNAQGIGLELQRQGETGAYVLGTEFTSLAARQQHALPMVVRYAVNGAPIQPGEVNAAATVELSFD</sequence>
<feature type="region of interest" description="Disordered" evidence="2">
    <location>
        <begin position="125"/>
        <end position="144"/>
    </location>
</feature>
<reference evidence="5 6" key="1">
    <citation type="submission" date="2018-08" db="EMBL/GenBank/DDBJ databases">
        <title>Complete genome sequence of JP2-74.</title>
        <authorList>
            <person name="Wu L."/>
        </authorList>
    </citation>
    <scope>NUCLEOTIDE SEQUENCE [LARGE SCALE GENOMIC DNA]</scope>
    <source>
        <strain evidence="5 6">JP2-74</strain>
    </source>
</reference>
<keyword evidence="6" id="KW-1185">Reference proteome</keyword>
<name>A0AAD0W6V8_9NEIS</name>
<feature type="chain" id="PRO_5041940563" description="Fimbrial-type adhesion domain-containing protein" evidence="3">
    <location>
        <begin position="35"/>
        <end position="339"/>
    </location>
</feature>
<dbReference type="PANTHER" id="PTHR33420">
    <property type="entry name" value="FIMBRIAL SUBUNIT ELFA-RELATED"/>
    <property type="match status" value="1"/>
</dbReference>
<dbReference type="EMBL" id="CP031968">
    <property type="protein sequence ID" value="AXT44712.1"/>
    <property type="molecule type" value="Genomic_DNA"/>
</dbReference>
<dbReference type="Gene3D" id="2.60.40.3310">
    <property type="match status" value="1"/>
</dbReference>
<evidence type="ECO:0000256" key="2">
    <source>
        <dbReference type="SAM" id="MobiDB-lite"/>
    </source>
</evidence>
<gene>
    <name evidence="5" type="ORF">D1345_00135</name>
</gene>
<dbReference type="InterPro" id="IPR008966">
    <property type="entry name" value="Adhesion_dom_sf"/>
</dbReference>
<accession>A0AAD0W6V8</accession>
<dbReference type="AlphaFoldDB" id="A0AAD0W6V8"/>
<dbReference type="GO" id="GO:0009289">
    <property type="term" value="C:pilus"/>
    <property type="evidence" value="ECO:0007669"/>
    <property type="project" value="InterPro"/>
</dbReference>
<keyword evidence="1 3" id="KW-0732">Signal</keyword>
<evidence type="ECO:0000313" key="6">
    <source>
        <dbReference type="Proteomes" id="UP000259465"/>
    </source>
</evidence>
<dbReference type="GO" id="GO:0043709">
    <property type="term" value="P:cell adhesion involved in single-species biofilm formation"/>
    <property type="evidence" value="ECO:0007669"/>
    <property type="project" value="TreeGrafter"/>
</dbReference>
<dbReference type="SUPFAM" id="SSF49401">
    <property type="entry name" value="Bacterial adhesins"/>
    <property type="match status" value="1"/>
</dbReference>
<dbReference type="InterPro" id="IPR036937">
    <property type="entry name" value="Adhesion_dom_fimbrial_sf"/>
</dbReference>
<evidence type="ECO:0000259" key="4">
    <source>
        <dbReference type="Pfam" id="PF00419"/>
    </source>
</evidence>
<feature type="domain" description="Fimbrial-type adhesion" evidence="4">
    <location>
        <begin position="207"/>
        <end position="339"/>
    </location>
</feature>
<dbReference type="Pfam" id="PF00419">
    <property type="entry name" value="Fimbrial"/>
    <property type="match status" value="1"/>
</dbReference>
<feature type="signal peptide" evidence="3">
    <location>
        <begin position="1"/>
        <end position="34"/>
    </location>
</feature>
<evidence type="ECO:0000256" key="1">
    <source>
        <dbReference type="ARBA" id="ARBA00022729"/>
    </source>
</evidence>
<evidence type="ECO:0000313" key="5">
    <source>
        <dbReference type="EMBL" id="AXT44712.1"/>
    </source>
</evidence>
<dbReference type="Proteomes" id="UP000259465">
    <property type="component" value="Chromosome"/>
</dbReference>
<dbReference type="KEGG" id="crz:D1345_00135"/>
<proteinExistence type="predicted"/>
<dbReference type="InterPro" id="IPR000259">
    <property type="entry name" value="Adhesion_dom_fimbrial"/>
</dbReference>
<dbReference type="PANTHER" id="PTHR33420:SF3">
    <property type="entry name" value="FIMBRIAL SUBUNIT ELFA"/>
    <property type="match status" value="1"/>
</dbReference>